<proteinExistence type="predicted"/>
<dbReference type="PANTHER" id="PTHR36440:SF1">
    <property type="entry name" value="PUTATIVE (AFU_ORTHOLOGUE AFUA_8G07350)-RELATED"/>
    <property type="match status" value="1"/>
</dbReference>
<dbReference type="InterPro" id="IPR011051">
    <property type="entry name" value="RmlC_Cupin_sf"/>
</dbReference>
<dbReference type="Pfam" id="PF07883">
    <property type="entry name" value="Cupin_2"/>
    <property type="match status" value="1"/>
</dbReference>
<organism evidence="2 3">
    <name type="scientific">Mycolicibacterium iranicum</name>
    <name type="common">Mycobacterium iranicum</name>
    <dbReference type="NCBI Taxonomy" id="912594"/>
    <lineage>
        <taxon>Bacteria</taxon>
        <taxon>Bacillati</taxon>
        <taxon>Actinomycetota</taxon>
        <taxon>Actinomycetes</taxon>
        <taxon>Mycobacteriales</taxon>
        <taxon>Mycobacteriaceae</taxon>
        <taxon>Mycolicibacterium</taxon>
    </lineage>
</organism>
<dbReference type="PANTHER" id="PTHR36440">
    <property type="entry name" value="PUTATIVE (AFU_ORTHOLOGUE AFUA_8G07350)-RELATED"/>
    <property type="match status" value="1"/>
</dbReference>
<dbReference type="SUPFAM" id="SSF51182">
    <property type="entry name" value="RmlC-like cupins"/>
    <property type="match status" value="1"/>
</dbReference>
<dbReference type="Proteomes" id="UP000078396">
    <property type="component" value="Unassembled WGS sequence"/>
</dbReference>
<dbReference type="Gene3D" id="2.60.120.10">
    <property type="entry name" value="Jelly Rolls"/>
    <property type="match status" value="1"/>
</dbReference>
<dbReference type="AlphaFoldDB" id="A0A178LP18"/>
<evidence type="ECO:0000313" key="2">
    <source>
        <dbReference type="EMBL" id="OAN33013.1"/>
    </source>
</evidence>
<name>A0A178LP18_MYCIR</name>
<reference evidence="2 3" key="1">
    <citation type="submission" date="2016-04" db="EMBL/GenBank/DDBJ databases">
        <title>Draft Genome Sequences of Staphylococcus capitis Strain H36, S. capitis Strain H65, S. cohnii Strain H62, S. hominis Strain H69, Mycobacterium iranicum Strain H39, Plantibacter sp. Strain H53, Pseudomonas oryzihabitans Strain H72, and Microbacterium sp. Strain H83, isolated from residential settings.</title>
        <authorList>
            <person name="Lymperopoulou D."/>
            <person name="Adams R.I."/>
            <person name="Lindow S."/>
            <person name="Coil D.A."/>
            <person name="Jospin G."/>
            <person name="Eisen J.A."/>
        </authorList>
    </citation>
    <scope>NUCLEOTIDE SEQUENCE [LARGE SCALE GENOMIC DNA]</scope>
    <source>
        <strain evidence="2 3">H39</strain>
    </source>
</reference>
<dbReference type="InterPro" id="IPR053146">
    <property type="entry name" value="QDO-like"/>
</dbReference>
<protein>
    <recommendedName>
        <fullName evidence="1">Cupin type-2 domain-containing protein</fullName>
    </recommendedName>
</protein>
<accession>A0A178LP18</accession>
<dbReference type="InterPro" id="IPR013096">
    <property type="entry name" value="Cupin_2"/>
</dbReference>
<comment type="caution">
    <text evidence="2">The sequence shown here is derived from an EMBL/GenBank/DDBJ whole genome shotgun (WGS) entry which is preliminary data.</text>
</comment>
<gene>
    <name evidence="2" type="ORF">A4X20_28095</name>
</gene>
<evidence type="ECO:0000259" key="1">
    <source>
        <dbReference type="Pfam" id="PF07883"/>
    </source>
</evidence>
<dbReference type="InterPro" id="IPR014710">
    <property type="entry name" value="RmlC-like_jellyroll"/>
</dbReference>
<evidence type="ECO:0000313" key="3">
    <source>
        <dbReference type="Proteomes" id="UP000078396"/>
    </source>
</evidence>
<dbReference type="RefSeq" id="WP_064284125.1">
    <property type="nucleotide sequence ID" value="NZ_LWCS01000050.1"/>
</dbReference>
<dbReference type="OrthoDB" id="5243731at2"/>
<feature type="domain" description="Cupin type-2" evidence="1">
    <location>
        <begin position="65"/>
        <end position="131"/>
    </location>
</feature>
<sequence length="173" mass="19164">MSFITTDTSSEYGAHKYFGAEGRIDYKFRPASQPPDSVNPMTALTHFVTGSETGGAYGLFRCDFGSGKGGTGNHFHRTFQEDILVLSGSMALYDGERWRDAGPQDFLHIPPGGLHAFENRSGEPASMLMIFSPGGPRERYFEELGQIGDLSEEQRKAFLLSHDNWFVDEGPNM</sequence>
<dbReference type="EMBL" id="LWCS01000050">
    <property type="protein sequence ID" value="OAN33013.1"/>
    <property type="molecule type" value="Genomic_DNA"/>
</dbReference>